<dbReference type="EMBL" id="SRLO01008477">
    <property type="protein sequence ID" value="TNN27324.1"/>
    <property type="molecule type" value="Genomic_DNA"/>
</dbReference>
<sequence length="165" mass="18135">MAALGFTRASGQDLFSIEEAELSSSNTGVALDGEEVRRFYENLTKETQGQDASTRSAIGEREHRSKRRNGESTRRRRRAGAAEMPPGQSEGQREGQRGVDGPRDAGRPAVISESTMELLGLRLLRCAHEGDTSGLKDLLSKGVDINVQVGWVQLDVFIFLRNMCI</sequence>
<evidence type="ECO:0000313" key="3">
    <source>
        <dbReference type="Proteomes" id="UP000314294"/>
    </source>
</evidence>
<feature type="region of interest" description="Disordered" evidence="1">
    <location>
        <begin position="40"/>
        <end position="109"/>
    </location>
</feature>
<feature type="compositionally biased region" description="Polar residues" evidence="1">
    <location>
        <begin position="45"/>
        <end position="56"/>
    </location>
</feature>
<gene>
    <name evidence="2" type="ORF">EYF80_062532</name>
</gene>
<evidence type="ECO:0000256" key="1">
    <source>
        <dbReference type="SAM" id="MobiDB-lite"/>
    </source>
</evidence>
<dbReference type="AlphaFoldDB" id="A0A4Z2EFT1"/>
<protein>
    <submittedName>
        <fullName evidence="2">Uncharacterized protein</fullName>
    </submittedName>
</protein>
<evidence type="ECO:0000313" key="2">
    <source>
        <dbReference type="EMBL" id="TNN27324.1"/>
    </source>
</evidence>
<feature type="compositionally biased region" description="Basic and acidic residues" evidence="1">
    <location>
        <begin position="58"/>
        <end position="73"/>
    </location>
</feature>
<keyword evidence="3" id="KW-1185">Reference proteome</keyword>
<proteinExistence type="predicted"/>
<dbReference type="OrthoDB" id="4735278at2759"/>
<dbReference type="Proteomes" id="UP000314294">
    <property type="component" value="Unassembled WGS sequence"/>
</dbReference>
<name>A0A4Z2EFT1_9TELE</name>
<accession>A0A4Z2EFT1</accession>
<feature type="compositionally biased region" description="Basic and acidic residues" evidence="1">
    <location>
        <begin position="91"/>
        <end position="106"/>
    </location>
</feature>
<organism evidence="2 3">
    <name type="scientific">Liparis tanakae</name>
    <name type="common">Tanaka's snailfish</name>
    <dbReference type="NCBI Taxonomy" id="230148"/>
    <lineage>
        <taxon>Eukaryota</taxon>
        <taxon>Metazoa</taxon>
        <taxon>Chordata</taxon>
        <taxon>Craniata</taxon>
        <taxon>Vertebrata</taxon>
        <taxon>Euteleostomi</taxon>
        <taxon>Actinopterygii</taxon>
        <taxon>Neopterygii</taxon>
        <taxon>Teleostei</taxon>
        <taxon>Neoteleostei</taxon>
        <taxon>Acanthomorphata</taxon>
        <taxon>Eupercaria</taxon>
        <taxon>Perciformes</taxon>
        <taxon>Cottioidei</taxon>
        <taxon>Cottales</taxon>
        <taxon>Liparidae</taxon>
        <taxon>Liparis</taxon>
    </lineage>
</organism>
<comment type="caution">
    <text evidence="2">The sequence shown here is derived from an EMBL/GenBank/DDBJ whole genome shotgun (WGS) entry which is preliminary data.</text>
</comment>
<reference evidence="2 3" key="1">
    <citation type="submission" date="2019-03" db="EMBL/GenBank/DDBJ databases">
        <title>First draft genome of Liparis tanakae, snailfish: a comprehensive survey of snailfish specific genes.</title>
        <authorList>
            <person name="Kim W."/>
            <person name="Song I."/>
            <person name="Jeong J.-H."/>
            <person name="Kim D."/>
            <person name="Kim S."/>
            <person name="Ryu S."/>
            <person name="Song J.Y."/>
            <person name="Lee S.K."/>
        </authorList>
    </citation>
    <scope>NUCLEOTIDE SEQUENCE [LARGE SCALE GENOMIC DNA]</scope>
    <source>
        <tissue evidence="2">Muscle</tissue>
    </source>
</reference>